<dbReference type="EMBL" id="PGOL01001887">
    <property type="protein sequence ID" value="PKI52998.1"/>
    <property type="molecule type" value="Genomic_DNA"/>
</dbReference>
<protein>
    <submittedName>
        <fullName evidence="1">Uncharacterized protein</fullName>
    </submittedName>
</protein>
<gene>
    <name evidence="1" type="ORF">CRG98_026578</name>
</gene>
<accession>A0A2I0J9T4</accession>
<evidence type="ECO:0000313" key="1">
    <source>
        <dbReference type="EMBL" id="PKI52998.1"/>
    </source>
</evidence>
<dbReference type="AlphaFoldDB" id="A0A2I0J9T4"/>
<sequence length="291" mass="32681">MASGLHGLDLSGNLLALEHLSMAGCPWCWRKLSKVLRSASKVQGFAVLSLKEVVITLYSALNVQPKLEILVESMIKHRKNLKSIVILLPHRPAGWLDGRTDFSNLIYRKTGATHCNNENLDEPLLLKESLQVPQLQTRDDDAVVAQGHDTEPTNSNIRFFHSPSSQIVNMDHLHGEILQHIISYICNARNIDHVMQVDHIINVTDTGSLQPLSITNSMVRGGLPELEHLSMPWCSWCHRKLSKALGSASQVFLAECGHMFARLSLRVRMDQKTHVHPHPHKLNGMKVQEFS</sequence>
<proteinExistence type="predicted"/>
<evidence type="ECO:0000313" key="2">
    <source>
        <dbReference type="Proteomes" id="UP000233551"/>
    </source>
</evidence>
<reference evidence="1 2" key="1">
    <citation type="submission" date="2017-11" db="EMBL/GenBank/DDBJ databases">
        <title>De-novo sequencing of pomegranate (Punica granatum L.) genome.</title>
        <authorList>
            <person name="Akparov Z."/>
            <person name="Amiraslanov A."/>
            <person name="Hajiyeva S."/>
            <person name="Abbasov M."/>
            <person name="Kaur K."/>
            <person name="Hamwieh A."/>
            <person name="Solovyev V."/>
            <person name="Salamov A."/>
            <person name="Braich B."/>
            <person name="Kosarev P."/>
            <person name="Mahmoud A."/>
            <person name="Hajiyev E."/>
            <person name="Babayeva S."/>
            <person name="Izzatullayeva V."/>
            <person name="Mammadov A."/>
            <person name="Mammadov A."/>
            <person name="Sharifova S."/>
            <person name="Ojaghi J."/>
            <person name="Eynullazada K."/>
            <person name="Bayramov B."/>
            <person name="Abdulazimova A."/>
            <person name="Shahmuradov I."/>
        </authorList>
    </citation>
    <scope>NUCLEOTIDE SEQUENCE [LARGE SCALE GENOMIC DNA]</scope>
    <source>
        <strain evidence="2">cv. AG2017</strain>
        <tissue evidence="1">Leaf</tissue>
    </source>
</reference>
<name>A0A2I0J9T4_PUNGR</name>
<organism evidence="1 2">
    <name type="scientific">Punica granatum</name>
    <name type="common">Pomegranate</name>
    <dbReference type="NCBI Taxonomy" id="22663"/>
    <lineage>
        <taxon>Eukaryota</taxon>
        <taxon>Viridiplantae</taxon>
        <taxon>Streptophyta</taxon>
        <taxon>Embryophyta</taxon>
        <taxon>Tracheophyta</taxon>
        <taxon>Spermatophyta</taxon>
        <taxon>Magnoliopsida</taxon>
        <taxon>eudicotyledons</taxon>
        <taxon>Gunneridae</taxon>
        <taxon>Pentapetalae</taxon>
        <taxon>rosids</taxon>
        <taxon>malvids</taxon>
        <taxon>Myrtales</taxon>
        <taxon>Lythraceae</taxon>
        <taxon>Punica</taxon>
    </lineage>
</organism>
<dbReference type="Proteomes" id="UP000233551">
    <property type="component" value="Unassembled WGS sequence"/>
</dbReference>
<comment type="caution">
    <text evidence="1">The sequence shown here is derived from an EMBL/GenBank/DDBJ whole genome shotgun (WGS) entry which is preliminary data.</text>
</comment>
<keyword evidence="2" id="KW-1185">Reference proteome</keyword>